<evidence type="ECO:0000313" key="11">
    <source>
        <dbReference type="Proteomes" id="UP000027284"/>
    </source>
</evidence>
<dbReference type="GO" id="GO:0005886">
    <property type="term" value="C:plasma membrane"/>
    <property type="evidence" value="ECO:0007669"/>
    <property type="project" value="UniProtKB-SubCell"/>
</dbReference>
<evidence type="ECO:0000259" key="7">
    <source>
        <dbReference type="Pfam" id="PF01292"/>
    </source>
</evidence>
<keyword evidence="5 6" id="KW-0472">Membrane</keyword>
<dbReference type="EMBL" id="JMFG01000008">
    <property type="protein sequence ID" value="KDA54397.1"/>
    <property type="molecule type" value="Genomic_DNA"/>
</dbReference>
<dbReference type="AlphaFoldDB" id="A0A062XPA7"/>
<evidence type="ECO:0000256" key="3">
    <source>
        <dbReference type="ARBA" id="ARBA00022692"/>
    </source>
</evidence>
<feature type="transmembrane region" description="Helical" evidence="6">
    <location>
        <begin position="228"/>
        <end position="251"/>
    </location>
</feature>
<organism evidence="10 11">
    <name type="scientific">Thermoanaerobaculum aquaticum</name>
    <dbReference type="NCBI Taxonomy" id="1312852"/>
    <lineage>
        <taxon>Bacteria</taxon>
        <taxon>Pseudomonadati</taxon>
        <taxon>Acidobacteriota</taxon>
        <taxon>Thermoanaerobaculia</taxon>
        <taxon>Thermoanaerobaculales</taxon>
        <taxon>Thermoanaerobaculaceae</taxon>
        <taxon>Thermoanaerobaculum</taxon>
    </lineage>
</organism>
<dbReference type="Gene3D" id="1.20.950.20">
    <property type="entry name" value="Transmembrane di-heme cytochromes, Chain C"/>
    <property type="match status" value="1"/>
</dbReference>
<feature type="transmembrane region" description="Helical" evidence="6">
    <location>
        <begin position="57"/>
        <end position="80"/>
    </location>
</feature>
<evidence type="ECO:0000313" key="9">
    <source>
        <dbReference type="EMBL" id="HET47692.1"/>
    </source>
</evidence>
<dbReference type="Proteomes" id="UP000027284">
    <property type="component" value="Unassembled WGS sequence"/>
</dbReference>
<dbReference type="GO" id="GO:0020037">
    <property type="term" value="F:heme binding"/>
    <property type="evidence" value="ECO:0007669"/>
    <property type="project" value="TreeGrafter"/>
</dbReference>
<reference evidence="8" key="2">
    <citation type="journal article" date="2020" name="mSystems">
        <title>Genome- and Community-Level Interaction Insights into Carbon Utilization and Element Cycling Functions of Hydrothermarchaeota in Hydrothermal Sediment.</title>
        <authorList>
            <person name="Zhou Z."/>
            <person name="Liu Y."/>
            <person name="Xu W."/>
            <person name="Pan J."/>
            <person name="Luo Z.H."/>
            <person name="Li M."/>
        </authorList>
    </citation>
    <scope>NUCLEOTIDE SEQUENCE [LARGE SCALE GENOMIC DNA]</scope>
    <source>
        <strain evidence="8">SpSt-186</strain>
        <strain evidence="9">SpSt-299</strain>
    </source>
</reference>
<dbReference type="GO" id="GO:0009055">
    <property type="term" value="F:electron transfer activity"/>
    <property type="evidence" value="ECO:0007669"/>
    <property type="project" value="InterPro"/>
</dbReference>
<feature type="transmembrane region" description="Helical" evidence="6">
    <location>
        <begin position="12"/>
        <end position="32"/>
    </location>
</feature>
<dbReference type="EMBL" id="DSMR01000431">
    <property type="protein sequence ID" value="HET47692.1"/>
    <property type="molecule type" value="Genomic_DNA"/>
</dbReference>
<dbReference type="PANTHER" id="PTHR30485">
    <property type="entry name" value="NI/FE-HYDROGENASE 1 B-TYPE CYTOCHROME SUBUNIT"/>
    <property type="match status" value="1"/>
</dbReference>
<protein>
    <recommendedName>
        <fullName evidence="7">Cytochrome b561 bacterial/Ni-hydrogenase domain-containing protein</fullName>
    </recommendedName>
</protein>
<dbReference type="STRING" id="1312852.EG19_11830"/>
<dbReference type="RefSeq" id="WP_053334846.1">
    <property type="nucleotide sequence ID" value="NZ_JMFG01000008.1"/>
</dbReference>
<dbReference type="SUPFAM" id="SSF81342">
    <property type="entry name" value="Transmembrane di-heme cytochromes"/>
    <property type="match status" value="1"/>
</dbReference>
<dbReference type="InterPro" id="IPR016174">
    <property type="entry name" value="Di-haem_cyt_TM"/>
</dbReference>
<feature type="transmembrane region" description="Helical" evidence="6">
    <location>
        <begin position="167"/>
        <end position="186"/>
    </location>
</feature>
<evidence type="ECO:0000313" key="10">
    <source>
        <dbReference type="EMBL" id="KDA54397.1"/>
    </source>
</evidence>
<sequence>MNPGRIRRFSTWQVVSHAIMVVCFTLLALTGLPQKYPEQAWAKGLILIFGSVERARWLHHLCGTIMAIQLVVHLLELLWLHMVRRYPTTMLPRLKDIQDFLQQVRYNLGLVAEPPRMERYTFAEKIEYLALIWGTVLMVGTGLMLLYPIRWAEVITGQGVIAAKTAHGGEAILAVLSILTWHSYFVHLRHFNRSMFTGYLEEELYAEEHPLELEQIRRGEVPKPEPPALARVLVFIVVTALFVLGSLWLLWWMRWSPGLL</sequence>
<dbReference type="EMBL" id="DSHW01000033">
    <property type="protein sequence ID" value="HEQ87863.1"/>
    <property type="molecule type" value="Genomic_DNA"/>
</dbReference>
<dbReference type="GO" id="GO:0022904">
    <property type="term" value="P:respiratory electron transport chain"/>
    <property type="evidence" value="ECO:0007669"/>
    <property type="project" value="InterPro"/>
</dbReference>
<keyword evidence="3 6" id="KW-0812">Transmembrane</keyword>
<dbReference type="Pfam" id="PF01292">
    <property type="entry name" value="Ni_hydr_CYTB"/>
    <property type="match status" value="1"/>
</dbReference>
<gene>
    <name evidence="10" type="ORF">EG19_11830</name>
    <name evidence="8" type="ORF">ENP06_00430</name>
    <name evidence="9" type="ORF">ENQ31_05970</name>
</gene>
<keyword evidence="2" id="KW-1003">Cell membrane</keyword>
<accession>A0A062XPA7</accession>
<dbReference type="OrthoDB" id="9814800at2"/>
<evidence type="ECO:0000256" key="6">
    <source>
        <dbReference type="SAM" id="Phobius"/>
    </source>
</evidence>
<dbReference type="PANTHER" id="PTHR30485:SF0">
    <property type="entry name" value="NI_FE-HYDROGENASE 1 B-TYPE CYTOCHROME SUBUNIT-RELATED"/>
    <property type="match status" value="1"/>
</dbReference>
<reference evidence="10 11" key="1">
    <citation type="submission" date="2014-04" db="EMBL/GenBank/DDBJ databases">
        <title>The Genome Sequence of Thermoanaerobaculum aquaticum MP-01, The First Cultivated Group 23 Acidobacterium.</title>
        <authorList>
            <person name="Stamps B.W."/>
            <person name="Losey N.A."/>
            <person name="Lawson P.A."/>
            <person name="Stevenson B.S."/>
        </authorList>
    </citation>
    <scope>NUCLEOTIDE SEQUENCE [LARGE SCALE GENOMIC DNA]</scope>
    <source>
        <strain evidence="10 11">MP-01</strain>
    </source>
</reference>
<comment type="caution">
    <text evidence="10">The sequence shown here is derived from an EMBL/GenBank/DDBJ whole genome shotgun (WGS) entry which is preliminary data.</text>
</comment>
<keyword evidence="4 6" id="KW-1133">Transmembrane helix</keyword>
<dbReference type="InterPro" id="IPR011577">
    <property type="entry name" value="Cyt_b561_bac/Ni-Hgenase"/>
</dbReference>
<evidence type="ECO:0000313" key="8">
    <source>
        <dbReference type="EMBL" id="HEQ87863.1"/>
    </source>
</evidence>
<proteinExistence type="predicted"/>
<comment type="subcellular location">
    <subcellularLocation>
        <location evidence="1">Cell membrane</location>
        <topology evidence="1">Multi-pass membrane protein</topology>
    </subcellularLocation>
</comment>
<dbReference type="InterPro" id="IPR051542">
    <property type="entry name" value="Hydrogenase_cytochrome"/>
</dbReference>
<feature type="transmembrane region" description="Helical" evidence="6">
    <location>
        <begin position="126"/>
        <end position="147"/>
    </location>
</feature>
<feature type="domain" description="Cytochrome b561 bacterial/Ni-hydrogenase" evidence="7">
    <location>
        <begin position="8"/>
        <end position="198"/>
    </location>
</feature>
<name>A0A062XPA7_9BACT</name>
<keyword evidence="11" id="KW-1185">Reference proteome</keyword>
<evidence type="ECO:0000256" key="4">
    <source>
        <dbReference type="ARBA" id="ARBA00022989"/>
    </source>
</evidence>
<evidence type="ECO:0000256" key="5">
    <source>
        <dbReference type="ARBA" id="ARBA00023136"/>
    </source>
</evidence>
<evidence type="ECO:0000256" key="1">
    <source>
        <dbReference type="ARBA" id="ARBA00004651"/>
    </source>
</evidence>
<evidence type="ECO:0000256" key="2">
    <source>
        <dbReference type="ARBA" id="ARBA00022475"/>
    </source>
</evidence>